<accession>A0A8S9LFU4</accession>
<proteinExistence type="predicted"/>
<comment type="caution">
    <text evidence="1">The sequence shown here is derived from an EMBL/GenBank/DDBJ whole genome shotgun (WGS) entry which is preliminary data.</text>
</comment>
<dbReference type="EMBL" id="QGKW02000276">
    <property type="protein sequence ID" value="KAF2605825.1"/>
    <property type="molecule type" value="Genomic_DNA"/>
</dbReference>
<name>A0A8S9LFU4_BRACR</name>
<evidence type="ECO:0000313" key="2">
    <source>
        <dbReference type="Proteomes" id="UP000712281"/>
    </source>
</evidence>
<evidence type="ECO:0000313" key="1">
    <source>
        <dbReference type="EMBL" id="KAF2605825.1"/>
    </source>
</evidence>
<dbReference type="Proteomes" id="UP000712281">
    <property type="component" value="Unassembled WGS sequence"/>
</dbReference>
<sequence length="200" mass="22466">MNMHKPFEEYPRNSPENVLEVVESKIEGKYGEAMPELLSEFIKLLGNETEEWGGVKAMKKCVEDFLSWKKKFPVLKDPTWKDFQTFLFCPSRSVIVIQVGEGPVTQGVVVPKGNPEERKPTILLRNLAKLEAPLSSRSDPCNLSQSSDMANVVACSPLSIVELLILNVKKSLASLSFAFPRAESFQNYPSIPSHNHNHNH</sequence>
<gene>
    <name evidence="1" type="ORF">F2Q68_00044582</name>
</gene>
<dbReference type="AlphaFoldDB" id="A0A8S9LFU4"/>
<reference evidence="1" key="1">
    <citation type="submission" date="2019-12" db="EMBL/GenBank/DDBJ databases">
        <title>Genome sequencing and annotation of Brassica cretica.</title>
        <authorList>
            <person name="Studholme D.J."/>
            <person name="Sarris P.F."/>
        </authorList>
    </citation>
    <scope>NUCLEOTIDE SEQUENCE</scope>
    <source>
        <strain evidence="1">PFS-001/15</strain>
        <tissue evidence="1">Leaf</tissue>
    </source>
</reference>
<organism evidence="1 2">
    <name type="scientific">Brassica cretica</name>
    <name type="common">Mustard</name>
    <dbReference type="NCBI Taxonomy" id="69181"/>
    <lineage>
        <taxon>Eukaryota</taxon>
        <taxon>Viridiplantae</taxon>
        <taxon>Streptophyta</taxon>
        <taxon>Embryophyta</taxon>
        <taxon>Tracheophyta</taxon>
        <taxon>Spermatophyta</taxon>
        <taxon>Magnoliopsida</taxon>
        <taxon>eudicotyledons</taxon>
        <taxon>Gunneridae</taxon>
        <taxon>Pentapetalae</taxon>
        <taxon>rosids</taxon>
        <taxon>malvids</taxon>
        <taxon>Brassicales</taxon>
        <taxon>Brassicaceae</taxon>
        <taxon>Brassiceae</taxon>
        <taxon>Brassica</taxon>
    </lineage>
</organism>
<protein>
    <submittedName>
        <fullName evidence="1">Uncharacterized protein</fullName>
    </submittedName>
</protein>